<dbReference type="OrthoDB" id="1696305at2759"/>
<evidence type="ECO:0000259" key="7">
    <source>
        <dbReference type="SMART" id="SM00916"/>
    </source>
</evidence>
<dbReference type="InterPro" id="IPR036249">
    <property type="entry name" value="Thioredoxin-like_sf"/>
</dbReference>
<reference evidence="8" key="1">
    <citation type="journal article" date="2020" name="Stud. Mycol.">
        <title>101 Dothideomycetes genomes: a test case for predicting lifestyles and emergence of pathogens.</title>
        <authorList>
            <person name="Haridas S."/>
            <person name="Albert R."/>
            <person name="Binder M."/>
            <person name="Bloem J."/>
            <person name="Labutti K."/>
            <person name="Salamov A."/>
            <person name="Andreopoulos B."/>
            <person name="Baker S."/>
            <person name="Barry K."/>
            <person name="Bills G."/>
            <person name="Bluhm B."/>
            <person name="Cannon C."/>
            <person name="Castanera R."/>
            <person name="Culley D."/>
            <person name="Daum C."/>
            <person name="Ezra D."/>
            <person name="Gonzalez J."/>
            <person name="Henrissat B."/>
            <person name="Kuo A."/>
            <person name="Liang C."/>
            <person name="Lipzen A."/>
            <person name="Lutzoni F."/>
            <person name="Magnuson J."/>
            <person name="Mondo S."/>
            <person name="Nolan M."/>
            <person name="Ohm R."/>
            <person name="Pangilinan J."/>
            <person name="Park H.-J."/>
            <person name="Ramirez L."/>
            <person name="Alfaro M."/>
            <person name="Sun H."/>
            <person name="Tritt A."/>
            <person name="Yoshinaga Y."/>
            <person name="Zwiers L.-H."/>
            <person name="Turgeon B."/>
            <person name="Goodwin S."/>
            <person name="Spatafora J."/>
            <person name="Crous P."/>
            <person name="Grigoriev I."/>
        </authorList>
    </citation>
    <scope>NUCLEOTIDE SEQUENCE</scope>
    <source>
        <strain evidence="8">CBS 122368</strain>
    </source>
</reference>
<dbReference type="PANTHER" id="PTHR13274:SF2">
    <property type="entry name" value="SMALL RIBOSOMAL SUBUNIT PROTEIN MS25"/>
    <property type="match status" value="1"/>
</dbReference>
<evidence type="ECO:0000313" key="8">
    <source>
        <dbReference type="EMBL" id="KAF2256723.1"/>
    </source>
</evidence>
<evidence type="ECO:0000256" key="3">
    <source>
        <dbReference type="ARBA" id="ARBA00023128"/>
    </source>
</evidence>
<evidence type="ECO:0000313" key="9">
    <source>
        <dbReference type="Proteomes" id="UP000800094"/>
    </source>
</evidence>
<dbReference type="SUPFAM" id="SSF52833">
    <property type="entry name" value="Thioredoxin-like"/>
    <property type="match status" value="1"/>
</dbReference>
<dbReference type="GO" id="GO:0003735">
    <property type="term" value="F:structural constituent of ribosome"/>
    <property type="evidence" value="ECO:0007669"/>
    <property type="project" value="InterPro"/>
</dbReference>
<keyword evidence="3" id="KW-0496">Mitochondrion</keyword>
<feature type="compositionally biased region" description="Low complexity" evidence="6">
    <location>
        <begin position="90"/>
        <end position="109"/>
    </location>
</feature>
<keyword evidence="9" id="KW-1185">Reference proteome</keyword>
<dbReference type="SMART" id="SM00916">
    <property type="entry name" value="L51_S25_CI-B8"/>
    <property type="match status" value="1"/>
</dbReference>
<dbReference type="RefSeq" id="XP_033691727.1">
    <property type="nucleotide sequence ID" value="XM_033827638.1"/>
</dbReference>
<dbReference type="Pfam" id="PF05047">
    <property type="entry name" value="L51_S25_CI-B8"/>
    <property type="match status" value="1"/>
</dbReference>
<evidence type="ECO:0000256" key="2">
    <source>
        <dbReference type="ARBA" id="ARBA00022980"/>
    </source>
</evidence>
<feature type="region of interest" description="Disordered" evidence="6">
    <location>
        <begin position="79"/>
        <end position="130"/>
    </location>
</feature>
<keyword evidence="2" id="KW-0689">Ribosomal protein</keyword>
<dbReference type="PANTHER" id="PTHR13274">
    <property type="entry name" value="MITOCHONDRIAL RIBOSOMAL PROTEIN S25"/>
    <property type="match status" value="1"/>
</dbReference>
<dbReference type="GO" id="GO:0005840">
    <property type="term" value="C:ribosome"/>
    <property type="evidence" value="ECO:0007669"/>
    <property type="project" value="UniProtKB-KW"/>
</dbReference>
<dbReference type="GO" id="GO:0005739">
    <property type="term" value="C:mitochondrion"/>
    <property type="evidence" value="ECO:0007669"/>
    <property type="project" value="UniProtKB-SubCell"/>
</dbReference>
<organism evidence="8 9">
    <name type="scientific">Trematosphaeria pertusa</name>
    <dbReference type="NCBI Taxonomy" id="390896"/>
    <lineage>
        <taxon>Eukaryota</taxon>
        <taxon>Fungi</taxon>
        <taxon>Dikarya</taxon>
        <taxon>Ascomycota</taxon>
        <taxon>Pezizomycotina</taxon>
        <taxon>Dothideomycetes</taxon>
        <taxon>Pleosporomycetidae</taxon>
        <taxon>Pleosporales</taxon>
        <taxon>Massarineae</taxon>
        <taxon>Trematosphaeriaceae</taxon>
        <taxon>Trematosphaeria</taxon>
    </lineage>
</organism>
<keyword evidence="5" id="KW-0175">Coiled coil</keyword>
<comment type="subcellular location">
    <subcellularLocation>
        <location evidence="1">Mitochondrion</location>
    </subcellularLocation>
</comment>
<dbReference type="Proteomes" id="UP000800094">
    <property type="component" value="Unassembled WGS sequence"/>
</dbReference>
<protein>
    <recommendedName>
        <fullName evidence="7">Ribosomal protein/NADH dehydrogenase domain-containing protein</fullName>
    </recommendedName>
</protein>
<feature type="domain" description="Ribosomal protein/NADH dehydrogenase" evidence="7">
    <location>
        <begin position="40"/>
        <end position="151"/>
    </location>
</feature>
<name>A0A6A6J5G7_9PLEO</name>
<accession>A0A6A6J5G7</accession>
<gene>
    <name evidence="8" type="ORF">BU26DRAFT_513509</name>
</gene>
<evidence type="ECO:0000256" key="6">
    <source>
        <dbReference type="SAM" id="MobiDB-lite"/>
    </source>
</evidence>
<evidence type="ECO:0000256" key="4">
    <source>
        <dbReference type="ARBA" id="ARBA00023274"/>
    </source>
</evidence>
<dbReference type="InterPro" id="IPR007741">
    <property type="entry name" value="Ribosomal_mL43/mS25/NADH_DH"/>
</dbReference>
<evidence type="ECO:0000256" key="5">
    <source>
        <dbReference type="SAM" id="Coils"/>
    </source>
</evidence>
<dbReference type="EMBL" id="ML987189">
    <property type="protein sequence ID" value="KAF2256723.1"/>
    <property type="molecule type" value="Genomic_DNA"/>
</dbReference>
<evidence type="ECO:0000256" key="1">
    <source>
        <dbReference type="ARBA" id="ARBA00004173"/>
    </source>
</evidence>
<proteinExistence type="predicted"/>
<keyword evidence="4" id="KW-0687">Ribonucleoprotein</keyword>
<feature type="coiled-coil region" evidence="5">
    <location>
        <begin position="163"/>
        <end position="190"/>
    </location>
</feature>
<feature type="compositionally biased region" description="Polar residues" evidence="6">
    <location>
        <begin position="114"/>
        <end position="128"/>
    </location>
</feature>
<dbReference type="GeneID" id="54580968"/>
<dbReference type="InterPro" id="IPR040049">
    <property type="entry name" value="Ribosomal_mS25/mL61"/>
</dbReference>
<dbReference type="AlphaFoldDB" id="A0A6A6J5G7"/>
<dbReference type="GO" id="GO:1990904">
    <property type="term" value="C:ribonucleoprotein complex"/>
    <property type="evidence" value="ECO:0007669"/>
    <property type="project" value="UniProtKB-KW"/>
</dbReference>
<sequence length="205" mass="22992">MVNIVKRMRKLRELLWIRVGPGALILPKEVTKISMEFNTKIIGGHRGARKFWREMLPRIKYRNPALPIQISRHSDPSGPSLLHIYMSANPGSQPAATSSPATTETSTPPSGTPNPRNTLTPDTSTPTHSIDIKMKGESEILDQLIEKTGAVVIQPTPQELGELEEIKEFKERAEKDRVDVREKLMKERREEELLRLARGEAAAAT</sequence>